<name>A0AAW9KKW6_9ACTO</name>
<sequence>MIEIMYDQYTASAIGVPGDGSRSFDSVAALKSASPLSIDGMKGRGVVITDALGKSAVAWEYQDGYVLSMTMSNQGGDEERLKTQNTRILTSLLKQIGNKVPSVATGPDNTSSFP</sequence>
<organism evidence="1 2">
    <name type="scientific">Actinomyces oris</name>
    <dbReference type="NCBI Taxonomy" id="544580"/>
    <lineage>
        <taxon>Bacteria</taxon>
        <taxon>Bacillati</taxon>
        <taxon>Actinomycetota</taxon>
        <taxon>Actinomycetes</taxon>
        <taxon>Actinomycetales</taxon>
        <taxon>Actinomycetaceae</taxon>
        <taxon>Actinomyces</taxon>
    </lineage>
</organism>
<accession>A0AAW9KKW6</accession>
<gene>
    <name evidence="1" type="ORF">QU665_09720</name>
</gene>
<keyword evidence="2" id="KW-1185">Reference proteome</keyword>
<proteinExistence type="predicted"/>
<dbReference type="Proteomes" id="UP001289581">
    <property type="component" value="Unassembled WGS sequence"/>
</dbReference>
<dbReference type="AlphaFoldDB" id="A0AAW9KKW6"/>
<evidence type="ECO:0000313" key="2">
    <source>
        <dbReference type="Proteomes" id="UP001289581"/>
    </source>
</evidence>
<comment type="caution">
    <text evidence="1">The sequence shown here is derived from an EMBL/GenBank/DDBJ whole genome shotgun (WGS) entry which is preliminary data.</text>
</comment>
<reference evidence="1 2" key="1">
    <citation type="submission" date="2023-06" db="EMBL/GenBank/DDBJ databases">
        <title>Actinomyces orist ORNL 0101 HMT-893 genome.</title>
        <authorList>
            <person name="Johnston C.D."/>
            <person name="Chen T."/>
            <person name="Dewhirst F.E."/>
        </authorList>
    </citation>
    <scope>NUCLEOTIDE SEQUENCE [LARGE SCALE GENOMIC DNA]</scope>
    <source>
        <strain evidence="1 2">ORNL 0101</strain>
    </source>
</reference>
<protein>
    <submittedName>
        <fullName evidence="1">Uncharacterized protein</fullName>
    </submittedName>
</protein>
<dbReference type="EMBL" id="JAXBCZ010000001">
    <property type="protein sequence ID" value="MEA1305337.1"/>
    <property type="molecule type" value="Genomic_DNA"/>
</dbReference>
<evidence type="ECO:0000313" key="1">
    <source>
        <dbReference type="EMBL" id="MEA1305337.1"/>
    </source>
</evidence>
<dbReference type="RefSeq" id="WP_143225803.1">
    <property type="nucleotide sequence ID" value="NZ_JAXBCZ010000001.1"/>
</dbReference>